<dbReference type="SUPFAM" id="SSF103515">
    <property type="entry name" value="Autotransporter"/>
    <property type="match status" value="1"/>
</dbReference>
<sequence length="1462" mass="144891">MQFKKNLLAISISSAAAVIPTVGQAQTTISSTISGSVILDGSTAPDLTITSSGTIDFTGLGAGVYNASPITLTGSVTNDGLIVGDNIGVIINGGTVTTSNTGLAVLTGSITNNGTIDTQAGNSGAVLVRNGTVQSGIVNSVNGIISGTGLGVAVAESSVLLGGVSNDGQIDVTFNSAGAVGVGVFDNSSLSGGITNTGVITSEGNGIFVGISSTASGGINNSGSIQGGTGSFGNGIGIYTDNDATINGDIVNTGLIEGSAGMEFAAATINGDIINSGTIRGNTEDYAAIDIYSEVFFDGTSNVLISSSMAGSIINLTGGIIENTTTAFPDDDPAPALWFSGVDVQGNGVDAAITNQSGAIIRSAQAEAIVIDSEKTLDGIAMPDTVINGIDNAGIIESTNGMESAISIYGGKITGGINNSGTISGAQALRINGITNDIVEDTPSGGETETISQNTTAGVTGGITNTGTLSGSITAAQVSSGSLPLFSTNAFDYGTISITHGASVDFITNSGLIENTGVAPGITIGSNNDLTEICNIECGDPLDVLLGLPLATVEPGTVTGNITNSGDIIAADSTAIFLNNGAVNGSIINNAGATIDGSNGGIIAFNSSITGGITNAGDITSLGPNGPAMNNAYGVDIQQSTVGAINNSGTITGGLILEDVTSTGDITNTGSVVAAAAGGDGVVIRGTSSVATLSSSGTIAGDGGVVVEQGAALATLDNQGSITGSSVGVAVVDAGSSIGALINGANGVIDGAIEGAIITRDGGSIGSVTNAGTIMGQTDFGAAGGSFDNSGTAGDLLAVTAVTNSGTLGNVQFVPGGGTFVSTAGTVGNVTGVSGASSNAGTVGNVSFAAAGVFTNTGSAGDISGADDVINSGSTGNVTGVNGVINTGMIMGQVALTGGDVLNDGDISGGISGALNVFNTGTIGGNVMLNGGSYASDGGTSGTVTGAGVMVAGSLGNGVTVSTINGDLTFNGELVVVAAAQSGAGFTSNGRFEVTGDVDLTGATINVALDTGSVTAEGDEFAFLGAGGSLISDASTADGLDIDSGSSVVGFTIEERGNELFAIAGVSDFTAPIDDVIEEAGLTGSTGADNVTNVAEALNDVPAEDVESGSELDQVLGNLQSSSLTDEEKVVALTTLDPDTVESSAVGALSADTAAAGTVNNRVAALRGYYGFSGAVAGDPMGIHGFWVQAYDNETDQSTRDGVDGFDADTFGFAGGFDGAISENVNAGVAFSYADTDVEGKVEANEMSIESYRLALYGSYNAETYYLDSQLAYAFNEYETERAIDPTLTSAPLVATGDHDGDQYSLRVRGGYPIATESGWYITPKSELDYTYLAEDGYTEKGAGNAGLKVDSQSVEVLILGLGVKFAYPITTASETTWIPELSLDYLYDFIGDEVEIDSNFIGVSGGGFITSGADVEQEMYKASLRLRVFGQGSLSFSGGIDYIEKDEYDSQSIMATMRYDF</sequence>
<dbReference type="InterPro" id="IPR006315">
    <property type="entry name" value="OM_autotransptr_brl_dom"/>
</dbReference>
<organism evidence="3 4">
    <name type="scientific">Oceanicoccus sagamiensis</name>
    <dbReference type="NCBI Taxonomy" id="716816"/>
    <lineage>
        <taxon>Bacteria</taxon>
        <taxon>Pseudomonadati</taxon>
        <taxon>Pseudomonadota</taxon>
        <taxon>Gammaproteobacteria</taxon>
        <taxon>Cellvibrionales</taxon>
        <taxon>Spongiibacteraceae</taxon>
        <taxon>Oceanicoccus</taxon>
    </lineage>
</organism>
<evidence type="ECO:0000256" key="1">
    <source>
        <dbReference type="SAM" id="SignalP"/>
    </source>
</evidence>
<keyword evidence="4" id="KW-1185">Reference proteome</keyword>
<name>A0A1X9NEB5_9GAMM</name>
<accession>A0A1X9NEB5</accession>
<dbReference type="Proteomes" id="UP000193450">
    <property type="component" value="Chromosome"/>
</dbReference>
<protein>
    <recommendedName>
        <fullName evidence="2">Autotransporter domain-containing protein</fullName>
    </recommendedName>
</protein>
<dbReference type="SMART" id="SM00869">
    <property type="entry name" value="Autotransporter"/>
    <property type="match status" value="1"/>
</dbReference>
<dbReference type="NCBIfam" id="TIGR01414">
    <property type="entry name" value="autotrans_barl"/>
    <property type="match status" value="1"/>
</dbReference>
<dbReference type="KEGG" id="osg:BST96_08940"/>
<dbReference type="Pfam" id="PF03797">
    <property type="entry name" value="Autotransporter"/>
    <property type="match status" value="1"/>
</dbReference>
<dbReference type="RefSeq" id="WP_206045428.1">
    <property type="nucleotide sequence ID" value="NZ_CP019343.1"/>
</dbReference>
<evidence type="ECO:0000313" key="3">
    <source>
        <dbReference type="EMBL" id="ARN74235.1"/>
    </source>
</evidence>
<feature type="chain" id="PRO_5013299086" description="Autotransporter domain-containing protein" evidence="1">
    <location>
        <begin position="26"/>
        <end position="1462"/>
    </location>
</feature>
<gene>
    <name evidence="3" type="ORF">BST96_08940</name>
</gene>
<feature type="signal peptide" evidence="1">
    <location>
        <begin position="1"/>
        <end position="25"/>
    </location>
</feature>
<keyword evidence="1" id="KW-0732">Signal</keyword>
<evidence type="ECO:0000259" key="2">
    <source>
        <dbReference type="PROSITE" id="PS51208"/>
    </source>
</evidence>
<feature type="domain" description="Autotransporter" evidence="2">
    <location>
        <begin position="1179"/>
        <end position="1462"/>
    </location>
</feature>
<dbReference type="STRING" id="716816.BST96_08940"/>
<dbReference type="InterPro" id="IPR036709">
    <property type="entry name" value="Autotransporte_beta_dom_sf"/>
</dbReference>
<dbReference type="GO" id="GO:0019867">
    <property type="term" value="C:outer membrane"/>
    <property type="evidence" value="ECO:0007669"/>
    <property type="project" value="InterPro"/>
</dbReference>
<dbReference type="EMBL" id="CP019343">
    <property type="protein sequence ID" value="ARN74235.1"/>
    <property type="molecule type" value="Genomic_DNA"/>
</dbReference>
<reference evidence="3 4" key="1">
    <citation type="submission" date="2016-11" db="EMBL/GenBank/DDBJ databases">
        <title>Trade-off between light-utilization and light-protection in marine flavobacteria.</title>
        <authorList>
            <person name="Kumagai Y."/>
        </authorList>
    </citation>
    <scope>NUCLEOTIDE SEQUENCE [LARGE SCALE GENOMIC DNA]</scope>
    <source>
        <strain evidence="3 4">NBRC 107125</strain>
    </source>
</reference>
<dbReference type="PROSITE" id="PS51208">
    <property type="entry name" value="AUTOTRANSPORTER"/>
    <property type="match status" value="1"/>
</dbReference>
<proteinExistence type="predicted"/>
<dbReference type="InterPro" id="IPR005546">
    <property type="entry name" value="Autotransporte_beta"/>
</dbReference>
<evidence type="ECO:0000313" key="4">
    <source>
        <dbReference type="Proteomes" id="UP000193450"/>
    </source>
</evidence>
<dbReference type="Gene3D" id="2.40.128.130">
    <property type="entry name" value="Autotransporter beta-domain"/>
    <property type="match status" value="1"/>
</dbReference>